<evidence type="ECO:0000256" key="8">
    <source>
        <dbReference type="ARBA" id="ARBA00022967"/>
    </source>
</evidence>
<dbReference type="SUPFAM" id="SSF52540">
    <property type="entry name" value="P-loop containing nucleoside triphosphate hydrolases"/>
    <property type="match status" value="2"/>
</dbReference>
<evidence type="ECO:0000313" key="11">
    <source>
        <dbReference type="EMBL" id="ORJ25675.1"/>
    </source>
</evidence>
<gene>
    <name evidence="11" type="ORF">BS640_09625</name>
</gene>
<keyword evidence="8" id="KW-1278">Translocase</keyword>
<dbReference type="InterPro" id="IPR003593">
    <property type="entry name" value="AAA+_ATPase"/>
</dbReference>
<dbReference type="InterPro" id="IPR027417">
    <property type="entry name" value="P-loop_NTPase"/>
</dbReference>
<feature type="domain" description="ABC transporter" evidence="10">
    <location>
        <begin position="283"/>
        <end position="527"/>
    </location>
</feature>
<keyword evidence="3" id="KW-0813">Transport</keyword>
<feature type="domain" description="ABC transporter" evidence="10">
    <location>
        <begin position="8"/>
        <end position="258"/>
    </location>
</feature>
<proteinExistence type="inferred from homology"/>
<dbReference type="InterPro" id="IPR050388">
    <property type="entry name" value="ABC_Ni/Peptide_Import"/>
</dbReference>
<dbReference type="PANTHER" id="PTHR43297">
    <property type="entry name" value="OLIGOPEPTIDE TRANSPORT ATP-BINDING PROTEIN APPD"/>
    <property type="match status" value="1"/>
</dbReference>
<dbReference type="PROSITE" id="PS50893">
    <property type="entry name" value="ABC_TRANSPORTER_2"/>
    <property type="match status" value="2"/>
</dbReference>
<dbReference type="Gene3D" id="3.40.50.300">
    <property type="entry name" value="P-loop containing nucleotide triphosphate hydrolases"/>
    <property type="match status" value="2"/>
</dbReference>
<keyword evidence="7" id="KW-0067">ATP-binding</keyword>
<sequence length="560" mass="60913">MTDSLPLLSIENLSVKYRGHDGDVAAVKEVTFCLYQGEIAAIIGESGAGKSAIAQAIPGLLPANAELSGRIVFQSKDLLKLPRWQLSALRGREVAMIFQDPTSALDPVFSIGRQLDESIVLGEPCLNARQRKARAIELLSQVGIPEAEKGLSRFPHQFSGGQIQRIMIAMALAGRPTLLIADEPTTALDVTTQQEILDLLFRLNQQYRMAILLITHDMGVVADIAQRVIVMRQGKIVEQSPAQTLFSAPRNSYTRHLLAAIPAPVDHEVIATRFNENTFAQGLQVEDLSISYAAGFGKKNRVVEGVSFEIAKGEFLGLLGESGCGKTTLGKALLGIVPADAGRITLAGKPIDGKGRTERQRIKAKIGAIFQNPFSSLNPRMTLGQSIAEPLLTHSALTRRDIDARVNSLIDQVGLPATWSARYPYELSGGQCQRIAIARAIALNPELLIADEPTSALDVSIQKSILNLLRDLQQEYQFACLFISHDLAVVRSLCHSAVVLKKGRIVEQGRVGDLFLRPQSEYTQALVDSVPLANPQHQENKRRARAPWLFPTPEAAANGA</sequence>
<dbReference type="GO" id="GO:0005524">
    <property type="term" value="F:ATP binding"/>
    <property type="evidence" value="ECO:0007669"/>
    <property type="project" value="UniProtKB-KW"/>
</dbReference>
<dbReference type="GO" id="GO:0015833">
    <property type="term" value="P:peptide transport"/>
    <property type="evidence" value="ECO:0007669"/>
    <property type="project" value="InterPro"/>
</dbReference>
<dbReference type="SMART" id="SM00382">
    <property type="entry name" value="AAA"/>
    <property type="match status" value="2"/>
</dbReference>
<dbReference type="AlphaFoldDB" id="A0A1X0WFY6"/>
<dbReference type="InterPro" id="IPR003439">
    <property type="entry name" value="ABC_transporter-like_ATP-bd"/>
</dbReference>
<dbReference type="Proteomes" id="UP000192536">
    <property type="component" value="Unassembled WGS sequence"/>
</dbReference>
<keyword evidence="12" id="KW-1185">Reference proteome</keyword>
<evidence type="ECO:0000256" key="3">
    <source>
        <dbReference type="ARBA" id="ARBA00022448"/>
    </source>
</evidence>
<evidence type="ECO:0000256" key="5">
    <source>
        <dbReference type="ARBA" id="ARBA00022519"/>
    </source>
</evidence>
<dbReference type="GO" id="GO:0055085">
    <property type="term" value="P:transmembrane transport"/>
    <property type="evidence" value="ECO:0007669"/>
    <property type="project" value="UniProtKB-ARBA"/>
</dbReference>
<evidence type="ECO:0000256" key="1">
    <source>
        <dbReference type="ARBA" id="ARBA00004417"/>
    </source>
</evidence>
<dbReference type="InterPro" id="IPR017871">
    <property type="entry name" value="ABC_transporter-like_CS"/>
</dbReference>
<dbReference type="STRING" id="1646377.BS640_09625"/>
<evidence type="ECO:0000256" key="6">
    <source>
        <dbReference type="ARBA" id="ARBA00022741"/>
    </source>
</evidence>
<dbReference type="GO" id="GO:0005886">
    <property type="term" value="C:plasma membrane"/>
    <property type="evidence" value="ECO:0007669"/>
    <property type="project" value="UniProtKB-SubCell"/>
</dbReference>
<keyword evidence="9" id="KW-0472">Membrane</keyword>
<evidence type="ECO:0000256" key="4">
    <source>
        <dbReference type="ARBA" id="ARBA00022475"/>
    </source>
</evidence>
<dbReference type="NCBIfam" id="NF008453">
    <property type="entry name" value="PRK11308.1"/>
    <property type="match status" value="2"/>
</dbReference>
<dbReference type="RefSeq" id="WP_084912461.1">
    <property type="nucleotide sequence ID" value="NZ_CP049603.1"/>
</dbReference>
<evidence type="ECO:0000256" key="7">
    <source>
        <dbReference type="ARBA" id="ARBA00022840"/>
    </source>
</evidence>
<name>A0A1X0WFY6_9GAMM</name>
<keyword evidence="5" id="KW-0997">Cell inner membrane</keyword>
<evidence type="ECO:0000313" key="12">
    <source>
        <dbReference type="Proteomes" id="UP000192536"/>
    </source>
</evidence>
<comment type="similarity">
    <text evidence="2">Belongs to the ABC transporter superfamily.</text>
</comment>
<dbReference type="PANTHER" id="PTHR43297:SF14">
    <property type="entry name" value="ATPASE AAA-TYPE CORE DOMAIN-CONTAINING PROTEIN"/>
    <property type="match status" value="1"/>
</dbReference>
<dbReference type="NCBIfam" id="NF007739">
    <property type="entry name" value="PRK10419.1"/>
    <property type="match status" value="2"/>
</dbReference>
<accession>A0A1X0WFY6</accession>
<keyword evidence="6" id="KW-0547">Nucleotide-binding</keyword>
<dbReference type="PROSITE" id="PS00211">
    <property type="entry name" value="ABC_TRANSPORTER_1"/>
    <property type="match status" value="2"/>
</dbReference>
<comment type="caution">
    <text evidence="11">The sequence shown here is derived from an EMBL/GenBank/DDBJ whole genome shotgun (WGS) entry which is preliminary data.</text>
</comment>
<evidence type="ECO:0000256" key="9">
    <source>
        <dbReference type="ARBA" id="ARBA00023136"/>
    </source>
</evidence>
<organism evidence="11 12">
    <name type="scientific">Rouxiella badensis</name>
    <dbReference type="NCBI Taxonomy" id="1646377"/>
    <lineage>
        <taxon>Bacteria</taxon>
        <taxon>Pseudomonadati</taxon>
        <taxon>Pseudomonadota</taxon>
        <taxon>Gammaproteobacteria</taxon>
        <taxon>Enterobacterales</taxon>
        <taxon>Yersiniaceae</taxon>
        <taxon>Rouxiella</taxon>
    </lineage>
</organism>
<dbReference type="Pfam" id="PF08352">
    <property type="entry name" value="oligo_HPY"/>
    <property type="match status" value="2"/>
</dbReference>
<dbReference type="Pfam" id="PF00005">
    <property type="entry name" value="ABC_tran"/>
    <property type="match status" value="2"/>
</dbReference>
<reference evidence="11 12" key="1">
    <citation type="journal article" date="2017" name="Int. J. Syst. Evol. Microbiol.">
        <title>Rouxiella badensis sp. nov. and Rouxiella silvae sp. nov. isolated from peat bog soil in Germany and emendation of the genus description.</title>
        <authorList>
            <person name="Le Fleche-Mateos A."/>
            <person name="Kugler J.H."/>
            <person name="Hansen S.H."/>
            <person name="Syldatk C."/>
            <person name="Hausmann R."/>
            <person name="Lomprez F."/>
            <person name="Vandenbogaert M."/>
            <person name="Manuguerra J.C."/>
            <person name="Grimont P.A."/>
        </authorList>
    </citation>
    <scope>NUCLEOTIDE SEQUENCE [LARGE SCALE GENOMIC DNA]</scope>
    <source>
        <strain evidence="11 12">DSM 100043</strain>
    </source>
</reference>
<keyword evidence="4" id="KW-1003">Cell membrane</keyword>
<dbReference type="FunFam" id="3.40.50.300:FF:000016">
    <property type="entry name" value="Oligopeptide ABC transporter ATP-binding component"/>
    <property type="match status" value="1"/>
</dbReference>
<protein>
    <recommendedName>
        <fullName evidence="10">ABC transporter domain-containing protein</fullName>
    </recommendedName>
</protein>
<dbReference type="CDD" id="cd03257">
    <property type="entry name" value="ABC_NikE_OppD_transporters"/>
    <property type="match status" value="2"/>
</dbReference>
<comment type="subcellular location">
    <subcellularLocation>
        <location evidence="1">Cell inner membrane</location>
        <topology evidence="1">Peripheral membrane protein</topology>
    </subcellularLocation>
</comment>
<dbReference type="GO" id="GO:0016887">
    <property type="term" value="F:ATP hydrolysis activity"/>
    <property type="evidence" value="ECO:0007669"/>
    <property type="project" value="InterPro"/>
</dbReference>
<dbReference type="EMBL" id="MRWE01000013">
    <property type="protein sequence ID" value="ORJ25675.1"/>
    <property type="molecule type" value="Genomic_DNA"/>
</dbReference>
<evidence type="ECO:0000256" key="2">
    <source>
        <dbReference type="ARBA" id="ARBA00005417"/>
    </source>
</evidence>
<dbReference type="InterPro" id="IPR013563">
    <property type="entry name" value="Oligopep_ABC_C"/>
</dbReference>
<evidence type="ECO:0000259" key="10">
    <source>
        <dbReference type="PROSITE" id="PS50893"/>
    </source>
</evidence>